<keyword evidence="1" id="KW-0694">RNA-binding</keyword>
<protein>
    <recommendedName>
        <fullName evidence="1">RNA-dependent RNA polymerase</fullName>
        <ecNumber evidence="1">2.7.7.48</ecNumber>
    </recommendedName>
</protein>
<keyword evidence="5" id="KW-1185">Reference proteome</keyword>
<feature type="compositionally biased region" description="Basic and acidic residues" evidence="2">
    <location>
        <begin position="152"/>
        <end position="173"/>
    </location>
</feature>
<dbReference type="GO" id="GO:0003968">
    <property type="term" value="F:RNA-directed RNA polymerase activity"/>
    <property type="evidence" value="ECO:0007669"/>
    <property type="project" value="UniProtKB-KW"/>
</dbReference>
<feature type="region of interest" description="Disordered" evidence="2">
    <location>
        <begin position="274"/>
        <end position="306"/>
    </location>
</feature>
<reference evidence="4 5" key="1">
    <citation type="journal article" date="2013" name="PLoS Genet.">
        <title>The genome and development-dependent transcriptomes of Pyronema confluens: a window into fungal evolution.</title>
        <authorList>
            <person name="Traeger S."/>
            <person name="Altegoer F."/>
            <person name="Freitag M."/>
            <person name="Gabaldon T."/>
            <person name="Kempken F."/>
            <person name="Kumar A."/>
            <person name="Marcet-Houben M."/>
            <person name="Poggeler S."/>
            <person name="Stajich J.E."/>
            <person name="Nowrousian M."/>
        </authorList>
    </citation>
    <scope>NUCLEOTIDE SEQUENCE [LARGE SCALE GENOMIC DNA]</scope>
    <source>
        <strain evidence="5">CBS 100304</strain>
        <tissue evidence="4">Vegetative mycelium</tissue>
    </source>
</reference>
<evidence type="ECO:0000259" key="3">
    <source>
        <dbReference type="Pfam" id="PF05183"/>
    </source>
</evidence>
<feature type="domain" description="RDRP core" evidence="3">
    <location>
        <begin position="514"/>
        <end position="1197"/>
    </location>
</feature>
<dbReference type="PANTHER" id="PTHR23079">
    <property type="entry name" value="RNA-DEPENDENT RNA POLYMERASE"/>
    <property type="match status" value="1"/>
</dbReference>
<dbReference type="EMBL" id="HF935440">
    <property type="protein sequence ID" value="CCX08990.1"/>
    <property type="molecule type" value="Genomic_DNA"/>
</dbReference>
<keyword evidence="1" id="KW-0808">Transferase</keyword>
<dbReference type="InterPro" id="IPR057596">
    <property type="entry name" value="RDRP_core"/>
</dbReference>
<accession>U4L239</accession>
<dbReference type="GO" id="GO:0031380">
    <property type="term" value="C:nuclear RNA-directed RNA polymerase complex"/>
    <property type="evidence" value="ECO:0007669"/>
    <property type="project" value="TreeGrafter"/>
</dbReference>
<dbReference type="STRING" id="1076935.U4L239"/>
<feature type="compositionally biased region" description="Polar residues" evidence="2">
    <location>
        <begin position="27"/>
        <end position="36"/>
    </location>
</feature>
<comment type="catalytic activity">
    <reaction evidence="1">
        <text>RNA(n) + a ribonucleoside 5'-triphosphate = RNA(n+1) + diphosphate</text>
        <dbReference type="Rhea" id="RHEA:21248"/>
        <dbReference type="Rhea" id="RHEA-COMP:14527"/>
        <dbReference type="Rhea" id="RHEA-COMP:17342"/>
        <dbReference type="ChEBI" id="CHEBI:33019"/>
        <dbReference type="ChEBI" id="CHEBI:61557"/>
        <dbReference type="ChEBI" id="CHEBI:140395"/>
        <dbReference type="EC" id="2.7.7.48"/>
    </reaction>
</comment>
<name>U4L239_PYROM</name>
<dbReference type="GO" id="GO:0003723">
    <property type="term" value="F:RNA binding"/>
    <property type="evidence" value="ECO:0007669"/>
    <property type="project" value="UniProtKB-KW"/>
</dbReference>
<dbReference type="GO" id="GO:0030422">
    <property type="term" value="P:siRNA processing"/>
    <property type="evidence" value="ECO:0007669"/>
    <property type="project" value="TreeGrafter"/>
</dbReference>
<dbReference type="Pfam" id="PF05183">
    <property type="entry name" value="RdRP"/>
    <property type="match status" value="1"/>
</dbReference>
<dbReference type="eggNOG" id="KOG0988">
    <property type="taxonomic scope" value="Eukaryota"/>
</dbReference>
<evidence type="ECO:0000313" key="5">
    <source>
        <dbReference type="Proteomes" id="UP000018144"/>
    </source>
</evidence>
<comment type="similarity">
    <text evidence="1">Belongs to the RdRP family.</text>
</comment>
<dbReference type="EC" id="2.7.7.48" evidence="1"/>
<feature type="region of interest" description="Disordered" evidence="2">
    <location>
        <begin position="1"/>
        <end position="212"/>
    </location>
</feature>
<evidence type="ECO:0000313" key="4">
    <source>
        <dbReference type="EMBL" id="CCX08990.1"/>
    </source>
</evidence>
<dbReference type="InterPro" id="IPR007855">
    <property type="entry name" value="RDRP"/>
</dbReference>
<proteinExistence type="inferred from homology"/>
<keyword evidence="1 4" id="KW-0696">RNA-directed RNA polymerase</keyword>
<sequence length="1391" mass="159145">MASRAAVAPSFQTPRRHPIPEKPEVETPSSQESNYFMSDDEFFSADESSTNVRTATSRNARRPPTGPSRPARTPREPRRGPRTPQSRGHDNTRNNFPRDVQPNSTSQRNLPPREIPTHLTSTERPSPYIDQHRKNPQNYVSGRAPRVQGRGGFKDNRNRRMPQEPMKEEKFDENYMVQFRGNEGTRYPKPLVVGLDGSPLPTRRGRGHGGKPKLKQYMLEQAQEQFGVEGDHHLPRRYSRGSSVDSFPHANFDRSSTPSIVATSVDSFPFTPTKPNFSRFNSPRPGQVLSDNSTDEDEGKTWYNDERSPWRSNDRISRPNPCPIKVEGIEVIELTDSDEEEHIVLDDIAREAAESAALENLKKEFGLDDQSDDYDQYDVTESLAGDLAELDLVDEKFDSQTNTHQSFETFRFLLQYEITRVALAVGLSSEESATRIPAVVEGLSQEFRSAKTRKELWTVMTSFARQISNGKPFVMPEPLTDEIWLLINGNTPWSNEIKLSATATLSHRSDKFNLAINLNPPNTKGGGNIFAQRFGSDRFLCLKISSNFFKSKPRYRGFSEAGLRAETARWLDQKELSLLNRRWRCFFVKSETKKNRHRKEDEFEFGPELLNPDRAKGVSDSYFLAYFFAESGVGLGDEACYRTKDQLGFIKEIKSGRDEMIRSEMTRDDLIRWHMPLEKLMDADFAKTWDRIRLGLSTSVPTVIFQPDKIRFVEDIRSPKGIVMNDGCSVCSPKVMRMIREWLKLDETPVAIQGRIGGAKGMWFTDPEADIYSEEISITITASQRKFPPHDVDADSDTMDWARRTLFVLNHSKAPAPATLNLQFVPILAAQGVPFPAFQQFLEQHLEEDLQELLEAASDPISLRSWLSSGAMRQRRQYGHIPSYISGTPQLNDEQICMLLDAGFDPLKCGFLMDKLNMIVKNECNDILDGLHIRVPSSTTVFMLADPTGTLKEGEVSLQFSQGFLDTTLQIRRDCIEGDVLVGRNPAHLPTDIRKVRAVCTSHPGLRMLKDVIVFSTQGDVPLADMLSGGDYDGDKAWVCWDRRIVEPFRNNPSFVAFKKWKSDDWVEKTYPDSRLLKDLGPDPNTPEFFKMFFSRGLQSMLEQDSLLGMCTEILSRYVYANFRNIKGIDRTILDLANLCGLLVDAPKQGIQPTPRTIDLLHALNRTLTRKPGYKTPKDKENYPMDDPSQWYILDQLVLYVGNNKVQEKQKQFEVLINRQGKWTDQHLTKRYHTFNELANQDESLRRVRGYLNDELEGIQRLWRKRMSPKGKDPTTYSFRAELETVYDAYIAIKPPPNVLNNPLVESWAADSDRTFGEWRLLKASMLYWMNHGHQKLPWWLVMPELCHMKAEESAIETRYPAPRTITADMFMVLKPATRRFNDGFEPDHDN</sequence>
<evidence type="ECO:0000256" key="2">
    <source>
        <dbReference type="SAM" id="MobiDB-lite"/>
    </source>
</evidence>
<gene>
    <name evidence="4" type="ORF">PCON_08583</name>
</gene>
<evidence type="ECO:0000256" key="1">
    <source>
        <dbReference type="RuleBase" id="RU363098"/>
    </source>
</evidence>
<keyword evidence="1" id="KW-0548">Nucleotidyltransferase</keyword>
<organism evidence="4 5">
    <name type="scientific">Pyronema omphalodes (strain CBS 100304)</name>
    <name type="common">Pyronema confluens</name>
    <dbReference type="NCBI Taxonomy" id="1076935"/>
    <lineage>
        <taxon>Eukaryota</taxon>
        <taxon>Fungi</taxon>
        <taxon>Dikarya</taxon>
        <taxon>Ascomycota</taxon>
        <taxon>Pezizomycotina</taxon>
        <taxon>Pezizomycetes</taxon>
        <taxon>Pezizales</taxon>
        <taxon>Pyronemataceae</taxon>
        <taxon>Pyronema</taxon>
    </lineage>
</organism>
<dbReference type="OrthoDB" id="10055769at2759"/>
<dbReference type="PANTHER" id="PTHR23079:SF14">
    <property type="entry name" value="RNA-DEPENDENT RNA POLYMERASE"/>
    <property type="match status" value="1"/>
</dbReference>
<feature type="compositionally biased region" description="Basic residues" evidence="2">
    <location>
        <begin position="203"/>
        <end position="212"/>
    </location>
</feature>
<dbReference type="Proteomes" id="UP000018144">
    <property type="component" value="Unassembled WGS sequence"/>
</dbReference>